<dbReference type="SUPFAM" id="SSF56672">
    <property type="entry name" value="DNA/RNA polymerases"/>
    <property type="match status" value="1"/>
</dbReference>
<feature type="domain" description="UmuC" evidence="7">
    <location>
        <begin position="68"/>
        <end position="189"/>
    </location>
</feature>
<evidence type="ECO:0000313" key="10">
    <source>
        <dbReference type="Proteomes" id="UP000253324"/>
    </source>
</evidence>
<evidence type="ECO:0000256" key="1">
    <source>
        <dbReference type="ARBA" id="ARBA00001946"/>
    </source>
</evidence>
<evidence type="ECO:0000256" key="4">
    <source>
        <dbReference type="ARBA" id="ARBA00022763"/>
    </source>
</evidence>
<comment type="cofactor">
    <cofactor evidence="1">
        <name>Mg(2+)</name>
        <dbReference type="ChEBI" id="CHEBI:18420"/>
    </cofactor>
</comment>
<sequence>MHPAIRFSMPRSYVTDRERQAIGSCNGKVMIMFSDRSSRFLALWFPHLPTDRLKRENPGRAHTDQHLIVVDKLANALRLTAVDENAAKAGLYKGMALTDARAQFEKLDIAFASPRKDAFLLEKLADWCDRYTPLVALDEPHGLLLDLTGCIHLFGNESQLVQDIHKRLQCNGMIVRTALASNPAAARALARHSPGGIIDRNDETRRLYALPLISLDIEENHLAGLKRAGLRSVGDIDVLPRAALTARFGANLVSRLDALFGRQDEPITPRRIVPVCMVERRMAEPLIAMESVEHVLLSLSDELFRRLQQRVEGAREIEASFFRADGNVRRISIQTGRPITETKPMFRLLKERLSTLSDPLDAGYGFDIIRLAAVRVEQSQAIQKSLDDRVQETEEINTLVDRLSIRLGNSRVLRPLPVDTHIPERAVSLEPAASARQDMAFERTPEHNPGNPPERPIRLFQPPERIDATFEVPDAAPARFTWRRVQHIITLAEGPERIAPEWWREHAGALTRDYYRLEDNRGRRFWVFREGLYERGDPTPRWFLHGIFA</sequence>
<name>A0A368YL56_9HYPH</name>
<dbReference type="Pfam" id="PF11799">
    <property type="entry name" value="IMS_C"/>
    <property type="match status" value="1"/>
</dbReference>
<dbReference type="CDD" id="cd03468">
    <property type="entry name" value="PolY_like"/>
    <property type="match status" value="1"/>
</dbReference>
<comment type="function">
    <text evidence="5">Poorly processive, error-prone DNA polymerase involved in untargeted mutagenesis. Copies undamaged DNA at stalled replication forks, which arise in vivo from mismatched or misaligned primer ends. These misaligned primers can be extended by PolIV. Exhibits no 3'-5' exonuclease (proofreading) activity. May be involved in translesional synthesis, in conjunction with the beta clamp from PolIII.</text>
</comment>
<dbReference type="EC" id="2.7.7.7" evidence="3"/>
<dbReference type="Proteomes" id="UP000253324">
    <property type="component" value="Unassembled WGS sequence"/>
</dbReference>
<accession>A0A368YL56</accession>
<evidence type="ECO:0000256" key="3">
    <source>
        <dbReference type="ARBA" id="ARBA00012417"/>
    </source>
</evidence>
<protein>
    <recommendedName>
        <fullName evidence="3">DNA-directed DNA polymerase</fullName>
        <ecNumber evidence="3">2.7.7.7</ecNumber>
    </recommendedName>
</protein>
<reference evidence="9 10" key="1">
    <citation type="submission" date="2018-07" db="EMBL/GenBank/DDBJ databases">
        <title>Genomic Encyclopedia of Type Strains, Phase III (KMG-III): the genomes of soil and plant-associated and newly described type strains.</title>
        <authorList>
            <person name="Whitman W."/>
        </authorList>
    </citation>
    <scope>NUCLEOTIDE SEQUENCE [LARGE SCALE GENOMIC DNA]</scope>
    <source>
        <strain evidence="9 10">31-25a</strain>
    </source>
</reference>
<dbReference type="GO" id="GO:0006281">
    <property type="term" value="P:DNA repair"/>
    <property type="evidence" value="ECO:0007669"/>
    <property type="project" value="InterPro"/>
</dbReference>
<evidence type="ECO:0000313" key="9">
    <source>
        <dbReference type="EMBL" id="RCW80339.1"/>
    </source>
</evidence>
<evidence type="ECO:0000256" key="2">
    <source>
        <dbReference type="ARBA" id="ARBA00011245"/>
    </source>
</evidence>
<evidence type="ECO:0000259" key="7">
    <source>
        <dbReference type="Pfam" id="PF00817"/>
    </source>
</evidence>
<keyword evidence="4" id="KW-0227">DNA damage</keyword>
<dbReference type="EMBL" id="QPJM01000014">
    <property type="protein sequence ID" value="RCW80339.1"/>
    <property type="molecule type" value="Genomic_DNA"/>
</dbReference>
<evidence type="ECO:0000256" key="6">
    <source>
        <dbReference type="ARBA" id="ARBA00049244"/>
    </source>
</evidence>
<dbReference type="InterPro" id="IPR050356">
    <property type="entry name" value="SulA_CellDiv_inhibitor"/>
</dbReference>
<evidence type="ECO:0000256" key="5">
    <source>
        <dbReference type="ARBA" id="ARBA00025589"/>
    </source>
</evidence>
<proteinExistence type="predicted"/>
<gene>
    <name evidence="9" type="ORF">C7476_11453</name>
</gene>
<comment type="subunit">
    <text evidence="2">Monomer.</text>
</comment>
<dbReference type="PANTHER" id="PTHR35369:SF2">
    <property type="entry name" value="BLR3025 PROTEIN"/>
    <property type="match status" value="1"/>
</dbReference>
<dbReference type="InterPro" id="IPR017961">
    <property type="entry name" value="DNA_pol_Y-fam_little_finger"/>
</dbReference>
<dbReference type="InterPro" id="IPR001126">
    <property type="entry name" value="UmuC"/>
</dbReference>
<dbReference type="InterPro" id="IPR043502">
    <property type="entry name" value="DNA/RNA_pol_sf"/>
</dbReference>
<dbReference type="AlphaFoldDB" id="A0A368YL56"/>
<evidence type="ECO:0000259" key="8">
    <source>
        <dbReference type="Pfam" id="PF11799"/>
    </source>
</evidence>
<dbReference type="GO" id="GO:0003684">
    <property type="term" value="F:damaged DNA binding"/>
    <property type="evidence" value="ECO:0007669"/>
    <property type="project" value="InterPro"/>
</dbReference>
<dbReference type="PANTHER" id="PTHR35369">
    <property type="entry name" value="BLR3025 PROTEIN-RELATED"/>
    <property type="match status" value="1"/>
</dbReference>
<dbReference type="Pfam" id="PF00817">
    <property type="entry name" value="IMS"/>
    <property type="match status" value="1"/>
</dbReference>
<keyword evidence="10" id="KW-1185">Reference proteome</keyword>
<organism evidence="9 10">
    <name type="scientific">Phyllobacterium bourgognense</name>
    <dbReference type="NCBI Taxonomy" id="314236"/>
    <lineage>
        <taxon>Bacteria</taxon>
        <taxon>Pseudomonadati</taxon>
        <taxon>Pseudomonadota</taxon>
        <taxon>Alphaproteobacteria</taxon>
        <taxon>Hyphomicrobiales</taxon>
        <taxon>Phyllobacteriaceae</taxon>
        <taxon>Phyllobacterium</taxon>
    </lineage>
</organism>
<comment type="catalytic activity">
    <reaction evidence="6">
        <text>DNA(n) + a 2'-deoxyribonucleoside 5'-triphosphate = DNA(n+1) + diphosphate</text>
        <dbReference type="Rhea" id="RHEA:22508"/>
        <dbReference type="Rhea" id="RHEA-COMP:17339"/>
        <dbReference type="Rhea" id="RHEA-COMP:17340"/>
        <dbReference type="ChEBI" id="CHEBI:33019"/>
        <dbReference type="ChEBI" id="CHEBI:61560"/>
        <dbReference type="ChEBI" id="CHEBI:173112"/>
        <dbReference type="EC" id="2.7.7.7"/>
    </reaction>
</comment>
<comment type="caution">
    <text evidence="9">The sequence shown here is derived from an EMBL/GenBank/DDBJ whole genome shotgun (WGS) entry which is preliminary data.</text>
</comment>
<feature type="domain" description="DNA polymerase Y-family little finger" evidence="8">
    <location>
        <begin position="277"/>
        <end position="378"/>
    </location>
</feature>